<evidence type="ECO:0000313" key="2">
    <source>
        <dbReference type="Proteomes" id="UP000254082"/>
    </source>
</evidence>
<dbReference type="SUPFAM" id="SSF49777">
    <property type="entry name" value="PEBP-like"/>
    <property type="match status" value="1"/>
</dbReference>
<dbReference type="Proteomes" id="UP000254082">
    <property type="component" value="Unassembled WGS sequence"/>
</dbReference>
<proteinExistence type="predicted"/>
<dbReference type="OrthoDB" id="9797506at2"/>
<organism evidence="1 2">
    <name type="scientific">Streptococcus downei MFe28</name>
    <dbReference type="NCBI Taxonomy" id="764290"/>
    <lineage>
        <taxon>Bacteria</taxon>
        <taxon>Bacillati</taxon>
        <taxon>Bacillota</taxon>
        <taxon>Bacilli</taxon>
        <taxon>Lactobacillales</taxon>
        <taxon>Streptococcaceae</taxon>
        <taxon>Streptococcus</taxon>
    </lineage>
</organism>
<dbReference type="InterPro" id="IPR036610">
    <property type="entry name" value="PEBP-like_sf"/>
</dbReference>
<dbReference type="RefSeq" id="WP_002997462.1">
    <property type="nucleotide sequence ID" value="NZ_UHFA01000002.1"/>
</dbReference>
<dbReference type="AlphaFoldDB" id="A0A380JFB8"/>
<dbReference type="CDD" id="cd00865">
    <property type="entry name" value="PEBP_bact_arch"/>
    <property type="match status" value="1"/>
</dbReference>
<keyword evidence="2" id="KW-1185">Reference proteome</keyword>
<evidence type="ECO:0000313" key="1">
    <source>
        <dbReference type="EMBL" id="SUN36903.1"/>
    </source>
</evidence>
<dbReference type="InterPro" id="IPR005247">
    <property type="entry name" value="YbhB_YbcL/LppC-like"/>
</dbReference>
<dbReference type="InterPro" id="IPR008914">
    <property type="entry name" value="PEBP"/>
</dbReference>
<dbReference type="EMBL" id="UHFA01000002">
    <property type="protein sequence ID" value="SUN36903.1"/>
    <property type="molecule type" value="Genomic_DNA"/>
</dbReference>
<sequence>MQIRTKFKNNVLPHSYGKKADEKDILMGNPVRSFPFEVENLPRGTKYLAFSLVDYDAIPVCSFPWIHWLGANLSVSGSSYSVPEDLSRNTGAEFVQGKNSFSSPLLGEDFSEIATLFVGPTPPDKDHRYTLTVYALSEPVNLQEGFYLNQLLDAVSDKILSSAQINLIGQF</sequence>
<name>A0A380JFB8_STRDO</name>
<reference evidence="1 2" key="1">
    <citation type="submission" date="2018-06" db="EMBL/GenBank/DDBJ databases">
        <authorList>
            <consortium name="Pathogen Informatics"/>
            <person name="Doyle S."/>
        </authorList>
    </citation>
    <scope>NUCLEOTIDE SEQUENCE [LARGE SCALE GENOMIC DNA]</scope>
    <source>
        <strain evidence="2">NCTC 11391</strain>
    </source>
</reference>
<dbReference type="NCBIfam" id="TIGR00481">
    <property type="entry name" value="YbhB/YbcL family Raf kinase inhibitor-like protein"/>
    <property type="match status" value="1"/>
</dbReference>
<gene>
    <name evidence="1" type="ORF">NCTC11391_01806</name>
</gene>
<protein>
    <submittedName>
        <fullName evidence="1">Phosphatidylethanolamine-binding protein</fullName>
    </submittedName>
</protein>
<dbReference type="Pfam" id="PF01161">
    <property type="entry name" value="PBP"/>
    <property type="match status" value="1"/>
</dbReference>
<dbReference type="Gene3D" id="3.90.280.10">
    <property type="entry name" value="PEBP-like"/>
    <property type="match status" value="1"/>
</dbReference>
<accession>A0A380JFB8</accession>